<dbReference type="EMBL" id="WNYA01002165">
    <property type="protein sequence ID" value="KAG8544568.1"/>
    <property type="molecule type" value="Genomic_DNA"/>
</dbReference>
<evidence type="ECO:0000313" key="1">
    <source>
        <dbReference type="EMBL" id="KAG8544568.1"/>
    </source>
</evidence>
<dbReference type="AlphaFoldDB" id="A0AAV6ZE71"/>
<sequence>MEVEILGLTDDVDTDFLILYLESKRRSGGGPVTSFTRTGNQALVTFENLSGFCMPHTRFTQSPETSEDCFILWT</sequence>
<dbReference type="Pfam" id="PF23085">
    <property type="entry name" value="RRM_PARP14_3"/>
    <property type="match status" value="1"/>
</dbReference>
<accession>A0AAV6ZE71</accession>
<comment type="caution">
    <text evidence="1">The sequence shown here is derived from an EMBL/GenBank/DDBJ whole genome shotgun (WGS) entry which is preliminary data.</text>
</comment>
<proteinExistence type="predicted"/>
<name>A0AAV6ZE71_ENGPU</name>
<organism evidence="1 2">
    <name type="scientific">Engystomops pustulosus</name>
    <name type="common">Tungara frog</name>
    <name type="synonym">Physalaemus pustulosus</name>
    <dbReference type="NCBI Taxonomy" id="76066"/>
    <lineage>
        <taxon>Eukaryota</taxon>
        <taxon>Metazoa</taxon>
        <taxon>Chordata</taxon>
        <taxon>Craniata</taxon>
        <taxon>Vertebrata</taxon>
        <taxon>Euteleostomi</taxon>
        <taxon>Amphibia</taxon>
        <taxon>Batrachia</taxon>
        <taxon>Anura</taxon>
        <taxon>Neobatrachia</taxon>
        <taxon>Hyloidea</taxon>
        <taxon>Leptodactylidae</taxon>
        <taxon>Leiuperinae</taxon>
        <taxon>Engystomops</taxon>
    </lineage>
</organism>
<reference evidence="1" key="1">
    <citation type="thesis" date="2020" institute="ProQuest LLC" country="789 East Eisenhower Parkway, Ann Arbor, MI, USA">
        <title>Comparative Genomics and Chromosome Evolution.</title>
        <authorList>
            <person name="Mudd A.B."/>
        </authorList>
    </citation>
    <scope>NUCLEOTIDE SEQUENCE</scope>
    <source>
        <strain evidence="1">237g6f4</strain>
        <tissue evidence="1">Blood</tissue>
    </source>
</reference>
<evidence type="ECO:0000313" key="2">
    <source>
        <dbReference type="Proteomes" id="UP000824782"/>
    </source>
</evidence>
<dbReference type="InterPro" id="IPR012677">
    <property type="entry name" value="Nucleotide-bd_a/b_plait_sf"/>
</dbReference>
<dbReference type="Proteomes" id="UP000824782">
    <property type="component" value="Unassembled WGS sequence"/>
</dbReference>
<dbReference type="Gene3D" id="3.30.70.330">
    <property type="match status" value="1"/>
</dbReference>
<protein>
    <submittedName>
        <fullName evidence="1">Uncharacterized protein</fullName>
    </submittedName>
</protein>
<gene>
    <name evidence="1" type="ORF">GDO81_022262</name>
</gene>
<keyword evidence="2" id="KW-1185">Reference proteome</keyword>